<keyword evidence="1" id="KW-0472">Membrane</keyword>
<keyword evidence="3" id="KW-1185">Reference proteome</keyword>
<keyword evidence="1" id="KW-0812">Transmembrane</keyword>
<dbReference type="Proteomes" id="UP000289738">
    <property type="component" value="Chromosome B06"/>
</dbReference>
<sequence length="130" mass="14155">MVVSEESGQLQMNLQIFCCLFLLLRLFSFPKTRALHRKGASFGTPTSAVPPNNSLRSNFQQNNKNPLLSPIPSASIKPYRYALQSQFAAIAQTQNSLAASLTGVIVVYEGFPSAVVEGALENCGHRIITN</sequence>
<proteinExistence type="predicted"/>
<comment type="caution">
    <text evidence="2">The sequence shown here is derived from an EMBL/GenBank/DDBJ whole genome shotgun (WGS) entry which is preliminary data.</text>
</comment>
<gene>
    <name evidence="2" type="ORF">Ahy_B06g080686</name>
</gene>
<feature type="transmembrane region" description="Helical" evidence="1">
    <location>
        <begin position="12"/>
        <end position="28"/>
    </location>
</feature>
<reference evidence="2 3" key="1">
    <citation type="submission" date="2019-01" db="EMBL/GenBank/DDBJ databases">
        <title>Sequencing of cultivated peanut Arachis hypogaea provides insights into genome evolution and oil improvement.</title>
        <authorList>
            <person name="Chen X."/>
        </authorList>
    </citation>
    <scope>NUCLEOTIDE SEQUENCE [LARGE SCALE GENOMIC DNA]</scope>
    <source>
        <strain evidence="3">cv. Fuhuasheng</strain>
        <tissue evidence="2">Leaves</tissue>
    </source>
</reference>
<organism evidence="2 3">
    <name type="scientific">Arachis hypogaea</name>
    <name type="common">Peanut</name>
    <dbReference type="NCBI Taxonomy" id="3818"/>
    <lineage>
        <taxon>Eukaryota</taxon>
        <taxon>Viridiplantae</taxon>
        <taxon>Streptophyta</taxon>
        <taxon>Embryophyta</taxon>
        <taxon>Tracheophyta</taxon>
        <taxon>Spermatophyta</taxon>
        <taxon>Magnoliopsida</taxon>
        <taxon>eudicotyledons</taxon>
        <taxon>Gunneridae</taxon>
        <taxon>Pentapetalae</taxon>
        <taxon>rosids</taxon>
        <taxon>fabids</taxon>
        <taxon>Fabales</taxon>
        <taxon>Fabaceae</taxon>
        <taxon>Papilionoideae</taxon>
        <taxon>50 kb inversion clade</taxon>
        <taxon>dalbergioids sensu lato</taxon>
        <taxon>Dalbergieae</taxon>
        <taxon>Pterocarpus clade</taxon>
        <taxon>Arachis</taxon>
    </lineage>
</organism>
<evidence type="ECO:0000313" key="2">
    <source>
        <dbReference type="EMBL" id="RYR01822.1"/>
    </source>
</evidence>
<evidence type="ECO:0000256" key="1">
    <source>
        <dbReference type="SAM" id="Phobius"/>
    </source>
</evidence>
<protein>
    <submittedName>
        <fullName evidence="2">Uncharacterized protein</fullName>
    </submittedName>
</protein>
<evidence type="ECO:0000313" key="3">
    <source>
        <dbReference type="Proteomes" id="UP000289738"/>
    </source>
</evidence>
<name>A0A444YIR5_ARAHY</name>
<dbReference type="AlphaFoldDB" id="A0A444YIR5"/>
<keyword evidence="1" id="KW-1133">Transmembrane helix</keyword>
<dbReference type="EMBL" id="SDMP01000016">
    <property type="protein sequence ID" value="RYR01822.1"/>
    <property type="molecule type" value="Genomic_DNA"/>
</dbReference>
<accession>A0A444YIR5</accession>